<evidence type="ECO:0000256" key="6">
    <source>
        <dbReference type="RuleBase" id="RU367102"/>
    </source>
</evidence>
<dbReference type="OrthoDB" id="1937916at2759"/>
<feature type="compositionally biased region" description="Low complexity" evidence="7">
    <location>
        <begin position="82"/>
        <end position="98"/>
    </location>
</feature>
<reference evidence="9" key="3">
    <citation type="submission" date="2018-08" db="UniProtKB">
        <authorList>
            <consortium name="EnsemblPlants"/>
        </authorList>
    </citation>
    <scope>IDENTIFICATION</scope>
    <source>
        <strain evidence="9">cv. Bd21</strain>
    </source>
</reference>
<accession>A0A0Q3H3S6</accession>
<dbReference type="Pfam" id="PF17181">
    <property type="entry name" value="EPF"/>
    <property type="match status" value="1"/>
</dbReference>
<keyword evidence="6" id="KW-0217">Developmental protein</keyword>
<protein>
    <recommendedName>
        <fullName evidence="6">Epidermal patterning factor-like protein</fullName>
    </recommendedName>
</protein>
<dbReference type="EMBL" id="CM000883">
    <property type="protein sequence ID" value="KQJ88074.1"/>
    <property type="molecule type" value="Genomic_DNA"/>
</dbReference>
<organism evidence="8">
    <name type="scientific">Brachypodium distachyon</name>
    <name type="common">Purple false brome</name>
    <name type="synonym">Trachynia distachya</name>
    <dbReference type="NCBI Taxonomy" id="15368"/>
    <lineage>
        <taxon>Eukaryota</taxon>
        <taxon>Viridiplantae</taxon>
        <taxon>Streptophyta</taxon>
        <taxon>Embryophyta</taxon>
        <taxon>Tracheophyta</taxon>
        <taxon>Spermatophyta</taxon>
        <taxon>Magnoliopsida</taxon>
        <taxon>Liliopsida</taxon>
        <taxon>Poales</taxon>
        <taxon>Poaceae</taxon>
        <taxon>BOP clade</taxon>
        <taxon>Pooideae</taxon>
        <taxon>Stipodae</taxon>
        <taxon>Brachypodieae</taxon>
        <taxon>Brachypodium</taxon>
    </lineage>
</organism>
<comment type="subcellular location">
    <subcellularLocation>
        <location evidence="1 6">Secreted</location>
    </subcellularLocation>
</comment>
<feature type="region of interest" description="Disordered" evidence="7">
    <location>
        <begin position="75"/>
        <end position="114"/>
    </location>
</feature>
<dbReference type="GeneID" id="106866622"/>
<dbReference type="Gramene" id="KQJ88074">
    <property type="protein sequence ID" value="KQJ88074"/>
    <property type="gene ID" value="BRADI_4g15153v3"/>
</dbReference>
<evidence type="ECO:0000313" key="10">
    <source>
        <dbReference type="Proteomes" id="UP000008810"/>
    </source>
</evidence>
<evidence type="ECO:0000256" key="2">
    <source>
        <dbReference type="ARBA" id="ARBA00008127"/>
    </source>
</evidence>
<dbReference type="AlphaFoldDB" id="A0A0Q3H3S6"/>
<reference evidence="8 9" key="1">
    <citation type="journal article" date="2010" name="Nature">
        <title>Genome sequencing and analysis of the model grass Brachypodium distachyon.</title>
        <authorList>
            <consortium name="International Brachypodium Initiative"/>
        </authorList>
    </citation>
    <scope>NUCLEOTIDE SEQUENCE [LARGE SCALE GENOMIC DNA]</scope>
    <source>
        <strain evidence="8 9">Bd21</strain>
    </source>
</reference>
<evidence type="ECO:0000256" key="3">
    <source>
        <dbReference type="ARBA" id="ARBA00022525"/>
    </source>
</evidence>
<proteinExistence type="inferred from homology"/>
<evidence type="ECO:0000313" key="9">
    <source>
        <dbReference type="EnsemblPlants" id="KQJ88074"/>
    </source>
</evidence>
<dbReference type="PANTHER" id="PTHR33109:SF77">
    <property type="entry name" value="EPIDERMAL PATTERNING FACTOR-LIKE PROTEIN"/>
    <property type="match status" value="1"/>
</dbReference>
<evidence type="ECO:0000256" key="7">
    <source>
        <dbReference type="SAM" id="MobiDB-lite"/>
    </source>
</evidence>
<dbReference type="STRING" id="15368.A0A0Q3H3S6"/>
<dbReference type="KEGG" id="bdi:106866622"/>
<dbReference type="GO" id="GO:0010052">
    <property type="term" value="P:guard cell differentiation"/>
    <property type="evidence" value="ECO:0000318"/>
    <property type="project" value="GO_Central"/>
</dbReference>
<keyword evidence="5" id="KW-1015">Disulfide bond</keyword>
<dbReference type="RefSeq" id="XP_014757624.1">
    <property type="nucleotide sequence ID" value="XM_014902138.2"/>
</dbReference>
<evidence type="ECO:0000256" key="4">
    <source>
        <dbReference type="ARBA" id="ARBA00022729"/>
    </source>
</evidence>
<name>A0A0Q3H3S6_BRADI</name>
<dbReference type="PANTHER" id="PTHR33109">
    <property type="entry name" value="EPIDERMAL PATTERNING FACTOR-LIKE PROTEIN 4"/>
    <property type="match status" value="1"/>
</dbReference>
<dbReference type="GO" id="GO:0005576">
    <property type="term" value="C:extracellular region"/>
    <property type="evidence" value="ECO:0007669"/>
    <property type="project" value="UniProtKB-SubCell"/>
</dbReference>
<dbReference type="InterPro" id="IPR039455">
    <property type="entry name" value="EPFL"/>
</dbReference>
<evidence type="ECO:0000256" key="5">
    <source>
        <dbReference type="ARBA" id="ARBA00023157"/>
    </source>
</evidence>
<evidence type="ECO:0000256" key="1">
    <source>
        <dbReference type="ARBA" id="ARBA00004613"/>
    </source>
</evidence>
<keyword evidence="10" id="KW-1185">Reference proteome</keyword>
<dbReference type="EnsemblPlants" id="KQJ88074">
    <property type="protein sequence ID" value="KQJ88074"/>
    <property type="gene ID" value="BRADI_4g15153v3"/>
</dbReference>
<keyword evidence="3 6" id="KW-0964">Secreted</keyword>
<reference evidence="8" key="2">
    <citation type="submission" date="2017-06" db="EMBL/GenBank/DDBJ databases">
        <title>WGS assembly of Brachypodium distachyon.</title>
        <authorList>
            <consortium name="The International Brachypodium Initiative"/>
            <person name="Lucas S."/>
            <person name="Harmon-Smith M."/>
            <person name="Lail K."/>
            <person name="Tice H."/>
            <person name="Grimwood J."/>
            <person name="Bruce D."/>
            <person name="Barry K."/>
            <person name="Shu S."/>
            <person name="Lindquist E."/>
            <person name="Wang M."/>
            <person name="Pitluck S."/>
            <person name="Vogel J.P."/>
            <person name="Garvin D.F."/>
            <person name="Mockler T.C."/>
            <person name="Schmutz J."/>
            <person name="Rokhsar D."/>
            <person name="Bevan M.W."/>
        </authorList>
    </citation>
    <scope>NUCLEOTIDE SEQUENCE</scope>
    <source>
        <strain evidence="8">Bd21</strain>
    </source>
</reference>
<evidence type="ECO:0000313" key="8">
    <source>
        <dbReference type="EMBL" id="KQJ88074.1"/>
    </source>
</evidence>
<comment type="similarity">
    <text evidence="2 6">Belongs to the plant cysteine rich small secretory peptide family. Epidermal patterning factor subfamily.</text>
</comment>
<comment type="function">
    <text evidence="6">Controls stomatal patterning.</text>
</comment>
<keyword evidence="4" id="KW-0732">Signal</keyword>
<gene>
    <name evidence="9" type="primary">LOC106866622</name>
    <name evidence="8" type="ORF">BRADI_4g15153v3</name>
</gene>
<sequence>MPRLPVGTLCMRCSSSFSTAMERLIVCRRNRGLAVFAAIIVLFFSATIAVTEGRPTRRVPTTVPLRHMRKTGSSPSALLIRGSTSSTDADDAAAAGSTPRRRLAGPGSSPPTCRSRCGRCTPCRAVRVAIQPGIGTQWEYYPEVWRCKCGSKLYMP</sequence>
<dbReference type="Proteomes" id="UP000008810">
    <property type="component" value="Chromosome 4"/>
</dbReference>